<keyword evidence="16" id="KW-1185">Reference proteome</keyword>
<feature type="compositionally biased region" description="Basic residues" evidence="13">
    <location>
        <begin position="668"/>
        <end position="681"/>
    </location>
</feature>
<feature type="domain" description="C2H2-type" evidence="14">
    <location>
        <begin position="490"/>
        <end position="519"/>
    </location>
</feature>
<dbReference type="GO" id="GO:0008270">
    <property type="term" value="F:zinc ion binding"/>
    <property type="evidence" value="ECO:0007669"/>
    <property type="project" value="UniProtKB-KW"/>
</dbReference>
<evidence type="ECO:0000256" key="4">
    <source>
        <dbReference type="ARBA" id="ARBA00022737"/>
    </source>
</evidence>
<feature type="compositionally biased region" description="Basic and acidic residues" evidence="13">
    <location>
        <begin position="328"/>
        <end position="362"/>
    </location>
</feature>
<evidence type="ECO:0000256" key="12">
    <source>
        <dbReference type="PROSITE-ProRule" id="PRU00042"/>
    </source>
</evidence>
<evidence type="ECO:0000259" key="14">
    <source>
        <dbReference type="PROSITE" id="PS50157"/>
    </source>
</evidence>
<keyword evidence="8" id="KW-0805">Transcription regulation</keyword>
<dbReference type="Gene3D" id="3.30.160.60">
    <property type="entry name" value="Classic Zinc Finger"/>
    <property type="match status" value="2"/>
</dbReference>
<feature type="non-terminal residue" evidence="15">
    <location>
        <position position="1"/>
    </location>
</feature>
<accession>A0A9N9TB05</accession>
<keyword evidence="3" id="KW-0479">Metal-binding</keyword>
<dbReference type="OrthoDB" id="9984614at2759"/>
<dbReference type="PROSITE" id="PS00028">
    <property type="entry name" value="ZINC_FINGER_C2H2_1"/>
    <property type="match status" value="2"/>
</dbReference>
<feature type="region of interest" description="Disordered" evidence="13">
    <location>
        <begin position="638"/>
        <end position="681"/>
    </location>
</feature>
<evidence type="ECO:0000256" key="3">
    <source>
        <dbReference type="ARBA" id="ARBA00022723"/>
    </source>
</evidence>
<dbReference type="SMART" id="SM00355">
    <property type="entry name" value="ZnF_C2H2"/>
    <property type="match status" value="3"/>
</dbReference>
<keyword evidence="9" id="KW-0804">Transcription</keyword>
<dbReference type="PANTHER" id="PTHR46541">
    <property type="entry name" value="ZINC FINGER PROTEIN AEBP2"/>
    <property type="match status" value="1"/>
</dbReference>
<comment type="similarity">
    <text evidence="11">Belongs to the AEBP2/jing C2H2-type zinc-finger family.</text>
</comment>
<dbReference type="Proteomes" id="UP001153712">
    <property type="component" value="Chromosome 1"/>
</dbReference>
<keyword evidence="10" id="KW-0539">Nucleus</keyword>
<dbReference type="GO" id="GO:0035098">
    <property type="term" value="C:ESC/E(Z) complex"/>
    <property type="evidence" value="ECO:0007669"/>
    <property type="project" value="TreeGrafter"/>
</dbReference>
<comment type="subcellular location">
    <subcellularLocation>
        <location evidence="1">Nucleus</location>
    </subcellularLocation>
</comment>
<dbReference type="InterPro" id="IPR059034">
    <property type="entry name" value="SH3_AEBP2_C"/>
</dbReference>
<name>A0A9N9TB05_PHYSR</name>
<evidence type="ECO:0000256" key="11">
    <source>
        <dbReference type="ARBA" id="ARBA00037930"/>
    </source>
</evidence>
<evidence type="ECO:0000256" key="1">
    <source>
        <dbReference type="ARBA" id="ARBA00004123"/>
    </source>
</evidence>
<reference evidence="15" key="1">
    <citation type="submission" date="2022-01" db="EMBL/GenBank/DDBJ databases">
        <authorList>
            <person name="King R."/>
        </authorList>
    </citation>
    <scope>NUCLEOTIDE SEQUENCE</scope>
</reference>
<evidence type="ECO:0000313" key="16">
    <source>
        <dbReference type="Proteomes" id="UP001153712"/>
    </source>
</evidence>
<gene>
    <name evidence="15" type="ORF">PHYEVI_LOCUS1042</name>
</gene>
<dbReference type="InterPro" id="IPR013087">
    <property type="entry name" value="Znf_C2H2_type"/>
</dbReference>
<dbReference type="GO" id="GO:0006325">
    <property type="term" value="P:chromatin organization"/>
    <property type="evidence" value="ECO:0007669"/>
    <property type="project" value="UniProtKB-KW"/>
</dbReference>
<evidence type="ECO:0000256" key="7">
    <source>
        <dbReference type="ARBA" id="ARBA00022853"/>
    </source>
</evidence>
<evidence type="ECO:0000256" key="10">
    <source>
        <dbReference type="ARBA" id="ARBA00023242"/>
    </source>
</evidence>
<keyword evidence="2" id="KW-0678">Repressor</keyword>
<evidence type="ECO:0000256" key="9">
    <source>
        <dbReference type="ARBA" id="ARBA00023163"/>
    </source>
</evidence>
<evidence type="ECO:0000256" key="2">
    <source>
        <dbReference type="ARBA" id="ARBA00022491"/>
    </source>
</evidence>
<protein>
    <recommendedName>
        <fullName evidence="14">C2H2-type domain-containing protein</fullName>
    </recommendedName>
</protein>
<keyword evidence="7" id="KW-0156">Chromatin regulator</keyword>
<dbReference type="GO" id="GO:0006357">
    <property type="term" value="P:regulation of transcription by RNA polymerase II"/>
    <property type="evidence" value="ECO:0007669"/>
    <property type="project" value="TreeGrafter"/>
</dbReference>
<dbReference type="InterPro" id="IPR036236">
    <property type="entry name" value="Znf_C2H2_sf"/>
</dbReference>
<dbReference type="EMBL" id="OU900094">
    <property type="protein sequence ID" value="CAG9854580.1"/>
    <property type="molecule type" value="Genomic_DNA"/>
</dbReference>
<feature type="region of interest" description="Disordered" evidence="13">
    <location>
        <begin position="1"/>
        <end position="66"/>
    </location>
</feature>
<dbReference type="PANTHER" id="PTHR46541:SF1">
    <property type="entry name" value="ZINC FINGER PROTEIN AEBP2"/>
    <property type="match status" value="1"/>
</dbReference>
<proteinExistence type="inferred from homology"/>
<dbReference type="SUPFAM" id="SSF57667">
    <property type="entry name" value="beta-beta-alpha zinc fingers"/>
    <property type="match status" value="1"/>
</dbReference>
<dbReference type="Pfam" id="PF26014">
    <property type="entry name" value="SH3_AEBP2_C"/>
    <property type="match status" value="1"/>
</dbReference>
<dbReference type="PROSITE" id="PS50157">
    <property type="entry name" value="ZINC_FINGER_C2H2_2"/>
    <property type="match status" value="1"/>
</dbReference>
<keyword evidence="4" id="KW-0677">Repeat</keyword>
<feature type="compositionally biased region" description="Low complexity" evidence="13">
    <location>
        <begin position="306"/>
        <end position="318"/>
    </location>
</feature>
<dbReference type="AlphaFoldDB" id="A0A9N9TB05"/>
<sequence length="681" mass="75078">SGVAVLSCTDCSASSSTSCSSSDITDPGSPFSTTSSHSEDSGSQPAKMPPTQTAHHPPWPWTADEGPACKRPTKTFETNFAKIVRTLPRGAATTTVDAGAGRFKKIEEASNRADHQTPRLQQGKITEYFKSQIKASRDLFAAKQPPAGKMLIDQQTQFDSLKKDAKKPMPKKIVQSKIKKVSVPRKILPAPSNVNDKLTISDQLNHLAKFTPTVTLTALSFPPNYTYIHTKGPKPNETPIFVPQYATIANVIQPFNCVKLNTTVVPIVKMPSTAATPMTFPAMPAFNIDTAIPTVLTAKTRLPEATAAAPAAVHAEPTGTADAPSPSEDPRNKSSRTEEPHRTEERKEMIHADEMDKSKGLSDSDSGISNKECSETIQVNVSERVDVEEQRSPILSKPKTIRFPAKQAEKEEVKTPQHVGDGVCRWAECIGCFDTSGALLEHLQVKHVISQSSQEHFVCLWSGCKVYGRNSCSRSWLERHVLAHAGTKPFRCIVDGCGQRFTTQLMLERHVNSHFNSDGSPNNNIKKSPENGVSKLFKRNGKKIRFRRQPWSARMFDFLDSGVMEGLQYKLLLLTQKRTSGNINEPGDGVHLSSQVLAKRIETDGSTKYLLKWHPPDIIPDEWVPEKEYKPTRVVSIPRLQPSSKSALGPSLFPRASDATSTATPATPRRKHRRKPMSKRT</sequence>
<evidence type="ECO:0000256" key="8">
    <source>
        <dbReference type="ARBA" id="ARBA00023015"/>
    </source>
</evidence>
<feature type="region of interest" description="Disordered" evidence="13">
    <location>
        <begin position="306"/>
        <end position="375"/>
    </location>
</feature>
<evidence type="ECO:0000313" key="15">
    <source>
        <dbReference type="EMBL" id="CAG9854580.1"/>
    </source>
</evidence>
<organism evidence="15 16">
    <name type="scientific">Phyllotreta striolata</name>
    <name type="common">Striped flea beetle</name>
    <name type="synonym">Crioceris striolata</name>
    <dbReference type="NCBI Taxonomy" id="444603"/>
    <lineage>
        <taxon>Eukaryota</taxon>
        <taxon>Metazoa</taxon>
        <taxon>Ecdysozoa</taxon>
        <taxon>Arthropoda</taxon>
        <taxon>Hexapoda</taxon>
        <taxon>Insecta</taxon>
        <taxon>Pterygota</taxon>
        <taxon>Neoptera</taxon>
        <taxon>Endopterygota</taxon>
        <taxon>Coleoptera</taxon>
        <taxon>Polyphaga</taxon>
        <taxon>Cucujiformia</taxon>
        <taxon>Chrysomeloidea</taxon>
        <taxon>Chrysomelidae</taxon>
        <taxon>Galerucinae</taxon>
        <taxon>Alticini</taxon>
        <taxon>Phyllotreta</taxon>
    </lineage>
</organism>
<dbReference type="InterPro" id="IPR052130">
    <property type="entry name" value="AEBP2/jing_C2H2-ZnF"/>
</dbReference>
<evidence type="ECO:0000256" key="5">
    <source>
        <dbReference type="ARBA" id="ARBA00022771"/>
    </source>
</evidence>
<feature type="compositionally biased region" description="Low complexity" evidence="13">
    <location>
        <begin position="654"/>
        <end position="667"/>
    </location>
</feature>
<keyword evidence="6" id="KW-0862">Zinc</keyword>
<feature type="compositionally biased region" description="Low complexity" evidence="13">
    <location>
        <begin position="7"/>
        <end position="36"/>
    </location>
</feature>
<evidence type="ECO:0000256" key="6">
    <source>
        <dbReference type="ARBA" id="ARBA00022833"/>
    </source>
</evidence>
<evidence type="ECO:0000256" key="13">
    <source>
        <dbReference type="SAM" id="MobiDB-lite"/>
    </source>
</evidence>
<keyword evidence="5 12" id="KW-0863">Zinc-finger</keyword>